<evidence type="ECO:0000313" key="3">
    <source>
        <dbReference type="Proteomes" id="UP000199385"/>
    </source>
</evidence>
<accession>A0A1A8ZA72</accession>
<reference evidence="3" key="1">
    <citation type="submission" date="2016-06" db="EMBL/GenBank/DDBJ databases">
        <authorList>
            <person name="Varghese N."/>
            <person name="Submissions Spin"/>
        </authorList>
    </citation>
    <scope>NUCLEOTIDE SEQUENCE [LARGE SCALE GENOMIC DNA]</scope>
    <source>
        <strain evidence="3">DSM 44815</strain>
    </source>
</reference>
<proteinExistence type="inferred from homology"/>
<organism evidence="2 3">
    <name type="scientific">Micromonospora auratinigra</name>
    <dbReference type="NCBI Taxonomy" id="261654"/>
    <lineage>
        <taxon>Bacteria</taxon>
        <taxon>Bacillati</taxon>
        <taxon>Actinomycetota</taxon>
        <taxon>Actinomycetes</taxon>
        <taxon>Micromonosporales</taxon>
        <taxon>Micromonosporaceae</taxon>
        <taxon>Micromonospora</taxon>
    </lineage>
</organism>
<dbReference type="InterPro" id="IPR005363">
    <property type="entry name" value="UPF0167"/>
</dbReference>
<sequence length="190" mass="21065">MTEPVFRYHPDPLATGSAMGVQHTCSVCGQLRQVRHQGPIYGRQPDSLCLHCIHSGEASPALGVVACATDGSHTLDMPAQFSDALDVPDEVPHHVVEEITRRTPGFTGWQQQSWLYHCGDGCAFLGPAGYHDVQPHPDALNMLRVSHRQYGWSPEETEQFLHRLDRNADPTAYLFQCLHCGTHLASWDIG</sequence>
<keyword evidence="3" id="KW-1185">Reference proteome</keyword>
<gene>
    <name evidence="2" type="ORF">GA0070611_1384</name>
</gene>
<evidence type="ECO:0000313" key="2">
    <source>
        <dbReference type="EMBL" id="SBT40768.1"/>
    </source>
</evidence>
<dbReference type="RefSeq" id="WP_197675865.1">
    <property type="nucleotide sequence ID" value="NZ_LT594323.1"/>
</dbReference>
<name>A0A1A8ZA72_9ACTN</name>
<dbReference type="Pfam" id="PF03691">
    <property type="entry name" value="UPF0167"/>
    <property type="match status" value="1"/>
</dbReference>
<dbReference type="EMBL" id="LT594323">
    <property type="protein sequence ID" value="SBT40768.1"/>
    <property type="molecule type" value="Genomic_DNA"/>
</dbReference>
<evidence type="ECO:0008006" key="4">
    <source>
        <dbReference type="Google" id="ProtNLM"/>
    </source>
</evidence>
<dbReference type="Proteomes" id="UP000199385">
    <property type="component" value="Chromosome I"/>
</dbReference>
<evidence type="ECO:0000256" key="1">
    <source>
        <dbReference type="ARBA" id="ARBA00008525"/>
    </source>
</evidence>
<comment type="similarity">
    <text evidence="1">Belongs to the UPF0167 family.</text>
</comment>
<protein>
    <recommendedName>
        <fullName evidence="4">CbrC family protein</fullName>
    </recommendedName>
</protein>
<dbReference type="PATRIC" id="fig|261654.4.peg.1411"/>
<dbReference type="AlphaFoldDB" id="A0A1A8ZA72"/>